<feature type="chain" id="PRO_5038645342" evidence="1">
    <location>
        <begin position="24"/>
        <end position="170"/>
    </location>
</feature>
<evidence type="ECO:0000313" key="3">
    <source>
        <dbReference type="Proteomes" id="UP000468735"/>
    </source>
</evidence>
<organism evidence="2 3">
    <name type="scientific">Actinomadura rudentiformis</name>
    <dbReference type="NCBI Taxonomy" id="359158"/>
    <lineage>
        <taxon>Bacteria</taxon>
        <taxon>Bacillati</taxon>
        <taxon>Actinomycetota</taxon>
        <taxon>Actinomycetes</taxon>
        <taxon>Streptosporangiales</taxon>
        <taxon>Thermomonosporaceae</taxon>
        <taxon>Actinomadura</taxon>
    </lineage>
</organism>
<dbReference type="CDD" id="cd07822">
    <property type="entry name" value="SRPBCC_4"/>
    <property type="match status" value="1"/>
</dbReference>
<keyword evidence="3" id="KW-1185">Reference proteome</keyword>
<proteinExistence type="predicted"/>
<dbReference type="Gene3D" id="3.30.530.20">
    <property type="match status" value="1"/>
</dbReference>
<name>A0A6H9YJT1_9ACTN</name>
<comment type="caution">
    <text evidence="2">The sequence shown here is derived from an EMBL/GenBank/DDBJ whole genome shotgun (WGS) entry which is preliminary data.</text>
</comment>
<feature type="signal peptide" evidence="1">
    <location>
        <begin position="1"/>
        <end position="23"/>
    </location>
</feature>
<dbReference type="AlphaFoldDB" id="A0A6H9YJT1"/>
<dbReference type="EMBL" id="WBMT01000013">
    <property type="protein sequence ID" value="KAB2345692.1"/>
    <property type="molecule type" value="Genomic_DNA"/>
</dbReference>
<evidence type="ECO:0000313" key="2">
    <source>
        <dbReference type="EMBL" id="KAB2345692.1"/>
    </source>
</evidence>
<sequence length="170" mass="18500">MKIRRIALTAAALPVVAAGALFAWGELKPHEVSATVEIAAPADKVWQVLTDFQSYPEWNPFLVSVKGTAQKGAKLDNKLRDSNGGVMTFQPEVLKADAGRELRWIGRMWVPGIVDGEHYFLIEPAGDGKVRLTQGERFTGALVPVATGQLQMKDEFAAMNAALKARAERA</sequence>
<accession>A0A6H9YJT1</accession>
<keyword evidence="1" id="KW-0732">Signal</keyword>
<evidence type="ECO:0000256" key="1">
    <source>
        <dbReference type="SAM" id="SignalP"/>
    </source>
</evidence>
<dbReference type="PANTHER" id="PTHR36166">
    <property type="entry name" value="CHROMOSOME 9, WHOLE GENOME SHOTGUN SEQUENCE"/>
    <property type="match status" value="1"/>
</dbReference>
<dbReference type="RefSeq" id="WP_151564696.1">
    <property type="nucleotide sequence ID" value="NZ_WBMT01000013.1"/>
</dbReference>
<reference evidence="2 3" key="1">
    <citation type="submission" date="2019-09" db="EMBL/GenBank/DDBJ databases">
        <title>Actinomadura physcomitrii sp. nov., a novel actinomycete isolated from moss [Physcomitrium sphaericum (Ludw) Fuernr].</title>
        <authorList>
            <person name="Zhuang X."/>
            <person name="Liu C."/>
        </authorList>
    </citation>
    <scope>NUCLEOTIDE SEQUENCE [LARGE SCALE GENOMIC DNA]</scope>
    <source>
        <strain evidence="2 3">HMC1</strain>
    </source>
</reference>
<dbReference type="PANTHER" id="PTHR36166:SF1">
    <property type="entry name" value="SRPBCC DOMAIN-CONTAINING PROTEIN"/>
    <property type="match status" value="1"/>
</dbReference>
<dbReference type="InterPro" id="IPR023393">
    <property type="entry name" value="START-like_dom_sf"/>
</dbReference>
<dbReference type="InterPro" id="IPR019587">
    <property type="entry name" value="Polyketide_cyclase/dehydratase"/>
</dbReference>
<dbReference type="OrthoDB" id="9810827at2"/>
<dbReference type="Proteomes" id="UP000468735">
    <property type="component" value="Unassembled WGS sequence"/>
</dbReference>
<gene>
    <name evidence="2" type="ORF">F8566_27565</name>
</gene>
<dbReference type="SUPFAM" id="SSF55961">
    <property type="entry name" value="Bet v1-like"/>
    <property type="match status" value="1"/>
</dbReference>
<dbReference type="Pfam" id="PF10604">
    <property type="entry name" value="Polyketide_cyc2"/>
    <property type="match status" value="1"/>
</dbReference>
<protein>
    <submittedName>
        <fullName evidence="2">SRPBCC domain-containing protein</fullName>
    </submittedName>
</protein>